<dbReference type="InterPro" id="IPR006656">
    <property type="entry name" value="Mopterin_OxRdtase"/>
</dbReference>
<proteinExistence type="inferred from homology"/>
<dbReference type="Pfam" id="PF00384">
    <property type="entry name" value="Molybdopterin"/>
    <property type="match status" value="1"/>
</dbReference>
<dbReference type="Gene3D" id="2.40.40.20">
    <property type="match status" value="1"/>
</dbReference>
<dbReference type="GO" id="GO:0030151">
    <property type="term" value="F:molybdenum ion binding"/>
    <property type="evidence" value="ECO:0007669"/>
    <property type="project" value="TreeGrafter"/>
</dbReference>
<evidence type="ECO:0000256" key="4">
    <source>
        <dbReference type="ARBA" id="ARBA00022723"/>
    </source>
</evidence>
<dbReference type="PROSITE" id="PS00455">
    <property type="entry name" value="AMP_BINDING"/>
    <property type="match status" value="1"/>
</dbReference>
<organism evidence="11 12">
    <name type="scientific">Variovorax boronicumulans</name>
    <dbReference type="NCBI Taxonomy" id="436515"/>
    <lineage>
        <taxon>Bacteria</taxon>
        <taxon>Pseudomonadati</taxon>
        <taxon>Pseudomonadota</taxon>
        <taxon>Betaproteobacteria</taxon>
        <taxon>Burkholderiales</taxon>
        <taxon>Comamonadaceae</taxon>
        <taxon>Variovorax</taxon>
    </lineage>
</organism>
<feature type="domain" description="AMP-dependent synthetase/ligase" evidence="7">
    <location>
        <begin position="794"/>
        <end position="1179"/>
    </location>
</feature>
<dbReference type="InterPro" id="IPR009010">
    <property type="entry name" value="Asp_de-COase-like_dom_sf"/>
</dbReference>
<dbReference type="Proteomes" id="UP001244295">
    <property type="component" value="Unassembled WGS sequence"/>
</dbReference>
<feature type="domain" description="Molybdopterin oxidoreductase N-terminal" evidence="10">
    <location>
        <begin position="11"/>
        <end position="45"/>
    </location>
</feature>
<evidence type="ECO:0000313" key="12">
    <source>
        <dbReference type="Proteomes" id="UP001244295"/>
    </source>
</evidence>
<dbReference type="SUPFAM" id="SSF53706">
    <property type="entry name" value="Formate dehydrogenase/DMSO reductase, domains 1-3"/>
    <property type="match status" value="1"/>
</dbReference>
<dbReference type="InterPro" id="IPR020845">
    <property type="entry name" value="AMP-binding_CS"/>
</dbReference>
<dbReference type="InterPro" id="IPR041954">
    <property type="entry name" value="CT_DMSOR/BSOR/TMAOR"/>
</dbReference>
<comment type="similarity">
    <text evidence="2">Belongs to the prokaryotic molybdopterin-containing oxidoreductase family.</text>
</comment>
<evidence type="ECO:0000259" key="9">
    <source>
        <dbReference type="Pfam" id="PF13193"/>
    </source>
</evidence>
<dbReference type="GO" id="GO:0016491">
    <property type="term" value="F:oxidoreductase activity"/>
    <property type="evidence" value="ECO:0007669"/>
    <property type="project" value="UniProtKB-KW"/>
</dbReference>
<evidence type="ECO:0000259" key="6">
    <source>
        <dbReference type="Pfam" id="PF00384"/>
    </source>
</evidence>
<dbReference type="GO" id="GO:0009061">
    <property type="term" value="P:anaerobic respiration"/>
    <property type="evidence" value="ECO:0007669"/>
    <property type="project" value="TreeGrafter"/>
</dbReference>
<dbReference type="Pfam" id="PF00501">
    <property type="entry name" value="AMP-binding"/>
    <property type="match status" value="1"/>
</dbReference>
<keyword evidence="3" id="KW-0500">Molybdenum</keyword>
<dbReference type="Gene3D" id="3.30.300.30">
    <property type="match status" value="1"/>
</dbReference>
<dbReference type="Pfam" id="PF01568">
    <property type="entry name" value="Molydop_binding"/>
    <property type="match status" value="1"/>
</dbReference>
<dbReference type="Pfam" id="PF13193">
    <property type="entry name" value="AMP-binding_C"/>
    <property type="match status" value="1"/>
</dbReference>
<evidence type="ECO:0000256" key="2">
    <source>
        <dbReference type="ARBA" id="ARBA00010312"/>
    </source>
</evidence>
<dbReference type="InterPro" id="IPR025110">
    <property type="entry name" value="AMP-bd_C"/>
</dbReference>
<dbReference type="InterPro" id="IPR042099">
    <property type="entry name" value="ANL_N_sf"/>
</dbReference>
<dbReference type="SUPFAM" id="SSF50692">
    <property type="entry name" value="ADC-like"/>
    <property type="match status" value="1"/>
</dbReference>
<evidence type="ECO:0000313" key="11">
    <source>
        <dbReference type="EMBL" id="MDP9923254.1"/>
    </source>
</evidence>
<dbReference type="GO" id="GO:0043546">
    <property type="term" value="F:molybdopterin cofactor binding"/>
    <property type="evidence" value="ECO:0007669"/>
    <property type="project" value="InterPro"/>
</dbReference>
<reference evidence="11" key="1">
    <citation type="submission" date="2023-07" db="EMBL/GenBank/DDBJ databases">
        <title>Sorghum-associated microbial communities from plants grown in Nebraska, USA.</title>
        <authorList>
            <person name="Schachtman D."/>
        </authorList>
    </citation>
    <scope>NUCLEOTIDE SEQUENCE</scope>
    <source>
        <strain evidence="11">DS2795</strain>
    </source>
</reference>
<dbReference type="GO" id="GO:0030288">
    <property type="term" value="C:outer membrane-bounded periplasmic space"/>
    <property type="evidence" value="ECO:0007669"/>
    <property type="project" value="TreeGrafter"/>
</dbReference>
<comment type="caution">
    <text evidence="11">The sequence shown here is derived from an EMBL/GenBank/DDBJ whole genome shotgun (WGS) entry which is preliminary data.</text>
</comment>
<dbReference type="EMBL" id="JAUSRR010000003">
    <property type="protein sequence ID" value="MDP9923254.1"/>
    <property type="molecule type" value="Genomic_DNA"/>
</dbReference>
<dbReference type="SUPFAM" id="SSF56801">
    <property type="entry name" value="Acetyl-CoA synthetase-like"/>
    <property type="match status" value="1"/>
</dbReference>
<evidence type="ECO:0000256" key="1">
    <source>
        <dbReference type="ARBA" id="ARBA00001942"/>
    </source>
</evidence>
<accession>A0AAW8DUZ5</accession>
<sequence length="1314" mass="143195">MLPVQDNRVISTHWGTYNVSVNQGRVSGIRSWSGDPAPAPVWEGLNGSHTGPRVAAPAIRQSFLEKQHHAGGAGRGREPFVEVDWKTALDVAAAQLDRVRATHGNAAIFGGSYGWASAGRFNHAQSQIHRFLNLLGGYTRSINSYSYGAGEVIIPRVVGSMHSLAGRHTSFKSMIGHTRLLVTFGGLPHKNAQVNAGGVTRHRYRDMLGQLAQAGVRLVSISPIRDDTSVPCEWVPLRPQTDVALMLGLAHVLASENLADLAFLARYTVGYERFRDYLLGLTDGIAKTPQWASSICQVPAQDIVQLARDMARQRTMLTMSWSVQRAENGEQPYWMTVTLASMLGQIGLEGGGFGFGYAAVNGIGLDAITLKIPALPQGRNPVSSFIPVARIADMLLNQGQSFRYDGQTLTYPDTRLIYWAGGNPFHHHQDLNRLRKAWAVPETIIVNEPWWTATAKHADIVFPTTVPYERNDIVGTSSDPFIIASAAHAKPYADARNDYEVFSELAARLGCLEEFTGGKTEEDWLRSFYAQIKEQGDEQGLKLPAFDEFWAKGMVEVPTRESAAVFSEFIHDPVGKPLRTPSGRIELFSQTIRDFGIEGQPGHPVWIEPQEWLGAAQAQAFPLHLLSNQPSSKLHSQYDHAPHSRKLKISEREPVRIHPVDAARRGIETGMIVRLFNTRGSCLAGAVVSDAVMPGVLQMATGAWLDLALDDGDGIPLDKHGNANVLTRDFGTSEIAQGSTANSCLVEIERFAGVPPPTTCFDPPAFVPRHKESIDMATTALPACPIQPLHEYLRMHARERPDAAALVWYGTVLSWLDLDRASDAFAARLQALGVKKGDPVVLFLGNCPQYVVAHYGIQKIGAIVCPNGPLNKEHELAYQVNDLKARVIVAASTLLPVVQKVKPVSTLAHVFVVHYADLLPAQPALDLPAELSTAHAEARMVPTDCEDFLAVMSGSARPAPVELDMDDLALMLYTSGTTGLPKGAMLTYGNALYKTRTSAFAMGVGRDDTQLCGAPMYHVAGMLTGVNVPVLSGDTAVLLHRFEPRATLQAIDRYRITAWYSIAPMHAACMQQPDITRFDLSSLSKNTVTSFGIAFTEALALQWKSFAPNAHAREAAYGLSETHSCDTYMPADAIRWGTVGLAVPGVVIRILDPDTGEAMATGEQGEIVLTSPGVFKGYFNKPEATVATLRDGWVHTGDMGRMDTDGYLTFMGRFKEMIKVSGYPVFPEEVETILIKHPAIAQAAVVAQPDADKGEVVKAFVVKKAGTELAADELIAWCRENMAPYKAPRQVRFLDALPTAGAGKVLRRCLKDVE</sequence>
<feature type="domain" description="Molybdopterin dinucleotide-binding" evidence="8">
    <location>
        <begin position="623"/>
        <end position="744"/>
    </location>
</feature>
<evidence type="ECO:0000259" key="8">
    <source>
        <dbReference type="Pfam" id="PF01568"/>
    </source>
</evidence>
<dbReference type="PANTHER" id="PTHR43742:SF10">
    <property type="entry name" value="TRIMETHYLAMINE-N-OXIDE REDUCTASE 2"/>
    <property type="match status" value="1"/>
</dbReference>
<protein>
    <submittedName>
        <fullName evidence="11">Molybdopterin guanine dinucleotide-containing S/N-oxide reductase-like protein</fullName>
    </submittedName>
</protein>
<dbReference type="Gene3D" id="3.40.50.12780">
    <property type="entry name" value="N-terminal domain of ligase-like"/>
    <property type="match status" value="1"/>
</dbReference>
<evidence type="ECO:0000256" key="3">
    <source>
        <dbReference type="ARBA" id="ARBA00022505"/>
    </source>
</evidence>
<dbReference type="InterPro" id="IPR045851">
    <property type="entry name" value="AMP-bd_C_sf"/>
</dbReference>
<dbReference type="InterPro" id="IPR050612">
    <property type="entry name" value="Prok_Mopterin_Oxidored"/>
</dbReference>
<dbReference type="Gene3D" id="3.40.228.10">
    <property type="entry name" value="Dimethylsulfoxide Reductase, domain 2"/>
    <property type="match status" value="1"/>
</dbReference>
<evidence type="ECO:0000256" key="5">
    <source>
        <dbReference type="ARBA" id="ARBA00023002"/>
    </source>
</evidence>
<dbReference type="Gene3D" id="3.40.50.740">
    <property type="match status" value="1"/>
</dbReference>
<dbReference type="Pfam" id="PF18364">
    <property type="entry name" value="Molybdopterin_N"/>
    <property type="match status" value="1"/>
</dbReference>
<feature type="domain" description="Molybdopterin oxidoreductase" evidence="6">
    <location>
        <begin position="53"/>
        <end position="507"/>
    </location>
</feature>
<evidence type="ECO:0000259" key="7">
    <source>
        <dbReference type="Pfam" id="PF00501"/>
    </source>
</evidence>
<keyword evidence="4" id="KW-0479">Metal-binding</keyword>
<dbReference type="InterPro" id="IPR000873">
    <property type="entry name" value="AMP-dep_synth/lig_dom"/>
</dbReference>
<evidence type="ECO:0000259" key="10">
    <source>
        <dbReference type="Pfam" id="PF18364"/>
    </source>
</evidence>
<dbReference type="PANTHER" id="PTHR43742">
    <property type="entry name" value="TRIMETHYLAMINE-N-OXIDE REDUCTASE"/>
    <property type="match status" value="1"/>
</dbReference>
<dbReference type="Gene3D" id="3.90.55.10">
    <property type="entry name" value="Dimethylsulfoxide Reductase, domain 3"/>
    <property type="match status" value="1"/>
</dbReference>
<keyword evidence="5" id="KW-0560">Oxidoreductase</keyword>
<comment type="cofactor">
    <cofactor evidence="1">
        <name>Mo-bis(molybdopterin guanine dinucleotide)</name>
        <dbReference type="ChEBI" id="CHEBI:60539"/>
    </cofactor>
</comment>
<name>A0AAW8DUZ5_9BURK</name>
<gene>
    <name evidence="11" type="ORF">J2W25_002275</name>
</gene>
<dbReference type="InterPro" id="IPR041460">
    <property type="entry name" value="Molybdopterin_N"/>
</dbReference>
<dbReference type="CDD" id="cd02793">
    <property type="entry name" value="MopB_CT_DMSOR-BSOR-TMAOR"/>
    <property type="match status" value="1"/>
</dbReference>
<feature type="domain" description="AMP-binding enzyme C-terminal" evidence="9">
    <location>
        <begin position="1229"/>
        <end position="1304"/>
    </location>
</feature>
<dbReference type="InterPro" id="IPR006657">
    <property type="entry name" value="MoPterin_dinucl-bd_dom"/>
</dbReference>
<dbReference type="GO" id="GO:0009055">
    <property type="term" value="F:electron transfer activity"/>
    <property type="evidence" value="ECO:0007669"/>
    <property type="project" value="TreeGrafter"/>
</dbReference>